<evidence type="ECO:0000259" key="1">
    <source>
        <dbReference type="Pfam" id="PF21906"/>
    </source>
</evidence>
<dbReference type="Gene3D" id="3.90.79.10">
    <property type="entry name" value="Nucleoside Triphosphate Pyrophosphohydrolase"/>
    <property type="match status" value="1"/>
</dbReference>
<dbReference type="InterPro" id="IPR054105">
    <property type="entry name" value="WHD_NrtR"/>
</dbReference>
<sequence length="239" mass="26678">MSDWQKLNVAERRRQSPRVAVSTVAFALRPPAHARVHGKDEGQGLWLPLVRRVRAPFKDAWALPGGPTAWNQTLTQTAHATLVAATRIEPSYLEQLYSFGSVERSADAERLVTIAYWAQYSARDAAGATAAAGEDDNVAWFRADVLPDLAFDHGEIIATALTRLRSRTTYAAVAHRFLDPEFTLAQLREVHEIILGRPLDPANFRRQMLASKTLEETGHSLAGVKHRPAKTYRYLPEED</sequence>
<organism evidence="2 3">
    <name type="scientific">Corynebacterium phoceense</name>
    <dbReference type="NCBI Taxonomy" id="1686286"/>
    <lineage>
        <taxon>Bacteria</taxon>
        <taxon>Bacillati</taxon>
        <taxon>Actinomycetota</taxon>
        <taxon>Actinomycetes</taxon>
        <taxon>Mycobacteriales</taxon>
        <taxon>Corynebacteriaceae</taxon>
        <taxon>Corynebacterium</taxon>
    </lineage>
</organism>
<dbReference type="RefSeq" id="WP_066487707.1">
    <property type="nucleotide sequence ID" value="NZ_JANIKK010000008.1"/>
</dbReference>
<protein>
    <submittedName>
        <fullName evidence="2">NUDIX hydrolase</fullName>
    </submittedName>
</protein>
<evidence type="ECO:0000313" key="2">
    <source>
        <dbReference type="EMBL" id="TQE43308.1"/>
    </source>
</evidence>
<dbReference type="PANTHER" id="PTHR43736">
    <property type="entry name" value="ADP-RIBOSE PYROPHOSPHATASE"/>
    <property type="match status" value="1"/>
</dbReference>
<name>A0A540R6E7_9CORY</name>
<gene>
    <name evidence="2" type="ORF">EJK80_08140</name>
</gene>
<dbReference type="InterPro" id="IPR036390">
    <property type="entry name" value="WH_DNA-bd_sf"/>
</dbReference>
<dbReference type="AlphaFoldDB" id="A0A540R6E7"/>
<reference evidence="2 3" key="1">
    <citation type="submission" date="2019-06" db="EMBL/GenBank/DDBJ databases">
        <title>Draft genome of C. phoceense Strain 272.</title>
        <authorList>
            <person name="Pacheco L.G.C."/>
            <person name="Barberis C.M."/>
            <person name="Almuzara M.N."/>
            <person name="Traglia G.M."/>
            <person name="Santos C.S."/>
            <person name="Rocha D.J.P.G."/>
            <person name="Aguiar E.R.G.R."/>
            <person name="Vay C.A."/>
        </authorList>
    </citation>
    <scope>NUCLEOTIDE SEQUENCE [LARGE SCALE GENOMIC DNA]</scope>
    <source>
        <strain evidence="2 3">272</strain>
    </source>
</reference>
<dbReference type="SUPFAM" id="SSF55811">
    <property type="entry name" value="Nudix"/>
    <property type="match status" value="1"/>
</dbReference>
<accession>A0A540R6E7</accession>
<feature type="domain" description="NrtR DNA-binding winged helix" evidence="1">
    <location>
        <begin position="177"/>
        <end position="233"/>
    </location>
</feature>
<comment type="caution">
    <text evidence="2">The sequence shown here is derived from an EMBL/GenBank/DDBJ whole genome shotgun (WGS) entry which is preliminary data.</text>
</comment>
<dbReference type="InterPro" id="IPR015797">
    <property type="entry name" value="NUDIX_hydrolase-like_dom_sf"/>
</dbReference>
<dbReference type="PANTHER" id="PTHR43736:SF4">
    <property type="entry name" value="SLR1690 PROTEIN"/>
    <property type="match status" value="1"/>
</dbReference>
<dbReference type="EMBL" id="VHIR01000010">
    <property type="protein sequence ID" value="TQE43308.1"/>
    <property type="molecule type" value="Genomic_DNA"/>
</dbReference>
<proteinExistence type="predicted"/>
<keyword evidence="3" id="KW-1185">Reference proteome</keyword>
<dbReference type="SUPFAM" id="SSF46785">
    <property type="entry name" value="Winged helix' DNA-binding domain"/>
    <property type="match status" value="1"/>
</dbReference>
<evidence type="ECO:0000313" key="3">
    <source>
        <dbReference type="Proteomes" id="UP000318080"/>
    </source>
</evidence>
<dbReference type="Pfam" id="PF21906">
    <property type="entry name" value="WHD_NrtR"/>
    <property type="match status" value="1"/>
</dbReference>
<keyword evidence="2" id="KW-0378">Hydrolase</keyword>
<dbReference type="CDD" id="cd18873">
    <property type="entry name" value="NUDIX_NadM_like"/>
    <property type="match status" value="1"/>
</dbReference>
<dbReference type="GO" id="GO:0016787">
    <property type="term" value="F:hydrolase activity"/>
    <property type="evidence" value="ECO:0007669"/>
    <property type="project" value="UniProtKB-KW"/>
</dbReference>
<dbReference type="Proteomes" id="UP000318080">
    <property type="component" value="Unassembled WGS sequence"/>
</dbReference>
<dbReference type="InterPro" id="IPR036388">
    <property type="entry name" value="WH-like_DNA-bd_sf"/>
</dbReference>
<dbReference type="Gene3D" id="1.10.10.10">
    <property type="entry name" value="Winged helix-like DNA-binding domain superfamily/Winged helix DNA-binding domain"/>
    <property type="match status" value="1"/>
</dbReference>